<dbReference type="EMBL" id="CP012117">
    <property type="protein sequence ID" value="ANP28661.1"/>
    <property type="molecule type" value="Genomic_DNA"/>
</dbReference>
<reference evidence="1 2" key="1">
    <citation type="submission" date="2015-06" db="EMBL/GenBank/DDBJ databases">
        <title>Investigation of pathophysiology for high-risk pregnancy and development of treatment modality based on it.</title>
        <authorList>
            <person name="Kim B.-C."/>
            <person name="Lim S."/>
        </authorList>
    </citation>
    <scope>NUCLEOTIDE SEQUENCE [LARGE SCALE GENOMIC DNA]</scope>
    <source>
        <strain evidence="1 2">AD1-86</strain>
    </source>
</reference>
<name>A0A1B0ZKY9_9MICO</name>
<evidence type="ECO:0008006" key="3">
    <source>
        <dbReference type="Google" id="ProtNLM"/>
    </source>
</evidence>
<evidence type="ECO:0000313" key="2">
    <source>
        <dbReference type="Proteomes" id="UP000092596"/>
    </source>
</evidence>
<gene>
    <name evidence="1" type="ORF">DAD186_21110</name>
</gene>
<proteinExistence type="predicted"/>
<dbReference type="KEGG" id="dva:DAD186_21110"/>
<evidence type="ECO:0000313" key="1">
    <source>
        <dbReference type="EMBL" id="ANP28661.1"/>
    </source>
</evidence>
<dbReference type="STRING" id="1630135.DAD186_21110"/>
<sequence>MEGRAGVSMSEAETFESLTRRFDSHAPMPHRERWDIGKRAERLAEESGDKRALYEIRMRLVGFAFQAAEATEQLTLFLWCAHMHDSDPARYPTRPLEAQPDVDLLWWYKWLTVMLLSYPQYSLAQVRSALDMMRAAYRREGAGEAGILWAELSLALETGRNDEAREVLARIKASPPDEYSNCDACARAQEATILWEMDDDEAALRLVDEILDQGYVCAEEPQSIASEALLAFARAGRLPEAAALAEFTYPLIMSSPMHLSHQIDHMLFLLSTGNPRTAAMLFVRHLPNVRHEGLPPSSYLAALKQLVVVASELSREGYGAIEIEGVHGEATTIEGFIDSARAEARPLAIAFDKRDGTSDRVKSLESAGSMPLERFEFELGG</sequence>
<organism evidence="1 2">
    <name type="scientific">Dermabacter vaginalis</name>
    <dbReference type="NCBI Taxonomy" id="1630135"/>
    <lineage>
        <taxon>Bacteria</taxon>
        <taxon>Bacillati</taxon>
        <taxon>Actinomycetota</taxon>
        <taxon>Actinomycetes</taxon>
        <taxon>Micrococcales</taxon>
        <taxon>Dermabacteraceae</taxon>
        <taxon>Dermabacter</taxon>
    </lineage>
</organism>
<dbReference type="Proteomes" id="UP000092596">
    <property type="component" value="Chromosome"/>
</dbReference>
<dbReference type="AlphaFoldDB" id="A0A1B0ZKY9"/>
<accession>A0A1B0ZKY9</accession>
<protein>
    <recommendedName>
        <fullName evidence="3">Tetratricopeptide repeat protein</fullName>
    </recommendedName>
</protein>